<evidence type="ECO:0000259" key="1">
    <source>
        <dbReference type="Pfam" id="PF01593"/>
    </source>
</evidence>
<keyword evidence="3" id="KW-1185">Reference proteome</keyword>
<evidence type="ECO:0000313" key="3">
    <source>
        <dbReference type="Proteomes" id="UP001174936"/>
    </source>
</evidence>
<dbReference type="InterPro" id="IPR036188">
    <property type="entry name" value="FAD/NAD-bd_sf"/>
</dbReference>
<reference evidence="2" key="1">
    <citation type="submission" date="2023-06" db="EMBL/GenBank/DDBJ databases">
        <title>Genome-scale phylogeny and comparative genomics of the fungal order Sordariales.</title>
        <authorList>
            <consortium name="Lawrence Berkeley National Laboratory"/>
            <person name="Hensen N."/>
            <person name="Bonometti L."/>
            <person name="Westerberg I."/>
            <person name="Brannstrom I.O."/>
            <person name="Guillou S."/>
            <person name="Cros-Aarteil S."/>
            <person name="Calhoun S."/>
            <person name="Haridas S."/>
            <person name="Kuo A."/>
            <person name="Mondo S."/>
            <person name="Pangilinan J."/>
            <person name="Riley R."/>
            <person name="Labutti K."/>
            <person name="Andreopoulos B."/>
            <person name="Lipzen A."/>
            <person name="Chen C."/>
            <person name="Yanf M."/>
            <person name="Daum C."/>
            <person name="Ng V."/>
            <person name="Clum A."/>
            <person name="Steindorff A."/>
            <person name="Ohm R."/>
            <person name="Martin F."/>
            <person name="Silar P."/>
            <person name="Natvig D."/>
            <person name="Lalanne C."/>
            <person name="Gautier V."/>
            <person name="Ament-Velasquez S.L."/>
            <person name="Kruys A."/>
            <person name="Hutchinson M.I."/>
            <person name="Powell A.J."/>
            <person name="Barry K."/>
            <person name="Miller A.N."/>
            <person name="Grigoriev I.V."/>
            <person name="Debuchy R."/>
            <person name="Gladieux P."/>
            <person name="Thoren M.H."/>
            <person name="Johannesson H."/>
        </authorList>
    </citation>
    <scope>NUCLEOTIDE SEQUENCE</scope>
    <source>
        <strain evidence="2">SMH2532-1</strain>
    </source>
</reference>
<proteinExistence type="predicted"/>
<dbReference type="SUPFAM" id="SSF51905">
    <property type="entry name" value="FAD/NAD(P)-binding domain"/>
    <property type="match status" value="1"/>
</dbReference>
<feature type="domain" description="Amine oxidase" evidence="1">
    <location>
        <begin position="26"/>
        <end position="238"/>
    </location>
</feature>
<dbReference type="Pfam" id="PF01593">
    <property type="entry name" value="Amino_oxidase"/>
    <property type="match status" value="1"/>
</dbReference>
<accession>A0AA39Y935</accession>
<dbReference type="GO" id="GO:0016491">
    <property type="term" value="F:oxidoreductase activity"/>
    <property type="evidence" value="ECO:0007669"/>
    <property type="project" value="InterPro"/>
</dbReference>
<sequence>MSVVTDTMAACLSSTEWPKPGSASINVALNTPVVAMALAHDGSSIQVTTGAGKTPPTTTPYDMVFNTTALGPLQRMDLSGLNLDRPILDGIRSLSYDRATKVAIKFNTRWWKSFYPDDASRNLGGGVSSSDLPISNVVYPSWDDGDGTNVLIVSYTWAQDAARMAALVPDYTDPSTPTPTYTDPIAAVCLQGLVTLWQGQVGAPTLAELQGYYVTHHAWAWSHDPWTSGAFALFGPGQFENVFPLVHHAWISGALDSALFAVLTFLGARATAGFPDMAVKAATLLASDFNPDKEVFGNGERSEHPERDERLAYWCAHAGAMK</sequence>
<dbReference type="Gene3D" id="3.90.660.10">
    <property type="match status" value="1"/>
</dbReference>
<organism evidence="2 3">
    <name type="scientific">Cercophora newfieldiana</name>
    <dbReference type="NCBI Taxonomy" id="92897"/>
    <lineage>
        <taxon>Eukaryota</taxon>
        <taxon>Fungi</taxon>
        <taxon>Dikarya</taxon>
        <taxon>Ascomycota</taxon>
        <taxon>Pezizomycotina</taxon>
        <taxon>Sordariomycetes</taxon>
        <taxon>Sordariomycetidae</taxon>
        <taxon>Sordariales</taxon>
        <taxon>Lasiosphaeriaceae</taxon>
        <taxon>Cercophora</taxon>
    </lineage>
</organism>
<dbReference type="AlphaFoldDB" id="A0AA39Y935"/>
<comment type="caution">
    <text evidence="2">The sequence shown here is derived from an EMBL/GenBank/DDBJ whole genome shotgun (WGS) entry which is preliminary data.</text>
</comment>
<dbReference type="EMBL" id="JAULSV010000003">
    <property type="protein sequence ID" value="KAK0648317.1"/>
    <property type="molecule type" value="Genomic_DNA"/>
</dbReference>
<name>A0AA39Y935_9PEZI</name>
<protein>
    <recommendedName>
        <fullName evidence="1">Amine oxidase domain-containing protein</fullName>
    </recommendedName>
</protein>
<dbReference type="Proteomes" id="UP001174936">
    <property type="component" value="Unassembled WGS sequence"/>
</dbReference>
<evidence type="ECO:0000313" key="2">
    <source>
        <dbReference type="EMBL" id="KAK0648317.1"/>
    </source>
</evidence>
<gene>
    <name evidence="2" type="ORF">B0T16DRAFT_348400</name>
</gene>
<dbReference type="InterPro" id="IPR002937">
    <property type="entry name" value="Amino_oxidase"/>
</dbReference>
<dbReference type="SUPFAM" id="SSF54373">
    <property type="entry name" value="FAD-linked reductases, C-terminal domain"/>
    <property type="match status" value="1"/>
</dbReference>